<dbReference type="Gene3D" id="3.60.21.10">
    <property type="match status" value="1"/>
</dbReference>
<keyword evidence="3" id="KW-1185">Reference proteome</keyword>
<dbReference type="InterPro" id="IPR029052">
    <property type="entry name" value="Metallo-depent_PP-like"/>
</dbReference>
<dbReference type="InterPro" id="IPR051158">
    <property type="entry name" value="Metallophosphoesterase_sf"/>
</dbReference>
<dbReference type="InterPro" id="IPR004843">
    <property type="entry name" value="Calcineurin-like_PHP"/>
</dbReference>
<reference evidence="2 3" key="1">
    <citation type="submission" date="2018-09" db="EMBL/GenBank/DDBJ databases">
        <title>Murine metabolic-syndrome-specific gut microbial biobank.</title>
        <authorList>
            <person name="Liu C."/>
        </authorList>
    </citation>
    <scope>NUCLEOTIDE SEQUENCE [LARGE SCALE GENOMIC DNA]</scope>
    <source>
        <strain evidence="2 3">0.1xD8-82</strain>
    </source>
</reference>
<dbReference type="PANTHER" id="PTHR31302">
    <property type="entry name" value="TRANSMEMBRANE PROTEIN WITH METALLOPHOSPHOESTERASE DOMAIN-RELATED"/>
    <property type="match status" value="1"/>
</dbReference>
<sequence>MKKRWKRILSALAAFIFLSFCYARYVEPNLLVVKEIAVETDKDMEECKIVFFTDTHFGSLYDEGHAGEIADKINELEADIVVFGGDLFDNYTRDREMLDLEYLQKELGRIYAKSGKYAVFGNHDYGGGASRIYREFMEECGFCVLVNESAFLEEYGIEIVGFDDYLLGGTEPDSYLLQSENFHLIITHEPAGSKIVEGSGGNLILSGHTHGGQVSIPYFTRKRLPAGSDQFVKGFYKEPVPVYVSSGIGLTRYPFRMFNIPEIIEIRILARNI</sequence>
<dbReference type="RefSeq" id="WP_120471783.1">
    <property type="nucleotide sequence ID" value="NZ_RAYQ01000024.1"/>
</dbReference>
<dbReference type="EMBL" id="RAYQ01000024">
    <property type="protein sequence ID" value="RKI88732.1"/>
    <property type="molecule type" value="Genomic_DNA"/>
</dbReference>
<protein>
    <recommendedName>
        <fullName evidence="1">Calcineurin-like phosphoesterase domain-containing protein</fullName>
    </recommendedName>
</protein>
<evidence type="ECO:0000313" key="2">
    <source>
        <dbReference type="EMBL" id="RKI88732.1"/>
    </source>
</evidence>
<proteinExistence type="predicted"/>
<dbReference type="AlphaFoldDB" id="A0A3A9AAT0"/>
<dbReference type="Pfam" id="PF00149">
    <property type="entry name" value="Metallophos"/>
    <property type="match status" value="1"/>
</dbReference>
<name>A0A3A9AAT0_9FIRM</name>
<organism evidence="2 3">
    <name type="scientific">Parablautia intestinalis</name>
    <dbReference type="NCBI Taxonomy" id="2320100"/>
    <lineage>
        <taxon>Bacteria</taxon>
        <taxon>Bacillati</taxon>
        <taxon>Bacillota</taxon>
        <taxon>Clostridia</taxon>
        <taxon>Lachnospirales</taxon>
        <taxon>Lachnospiraceae</taxon>
        <taxon>Parablautia</taxon>
    </lineage>
</organism>
<evidence type="ECO:0000259" key="1">
    <source>
        <dbReference type="Pfam" id="PF00149"/>
    </source>
</evidence>
<dbReference type="Proteomes" id="UP000280696">
    <property type="component" value="Unassembled WGS sequence"/>
</dbReference>
<dbReference type="GO" id="GO:0009245">
    <property type="term" value="P:lipid A biosynthetic process"/>
    <property type="evidence" value="ECO:0007669"/>
    <property type="project" value="TreeGrafter"/>
</dbReference>
<evidence type="ECO:0000313" key="3">
    <source>
        <dbReference type="Proteomes" id="UP000280696"/>
    </source>
</evidence>
<dbReference type="GO" id="GO:0016020">
    <property type="term" value="C:membrane"/>
    <property type="evidence" value="ECO:0007669"/>
    <property type="project" value="GOC"/>
</dbReference>
<comment type="caution">
    <text evidence="2">The sequence shown here is derived from an EMBL/GenBank/DDBJ whole genome shotgun (WGS) entry which is preliminary data.</text>
</comment>
<dbReference type="PANTHER" id="PTHR31302:SF25">
    <property type="entry name" value="PHOSPHOESTERASE"/>
    <property type="match status" value="1"/>
</dbReference>
<accession>A0A3A9AAT0</accession>
<dbReference type="OrthoDB" id="9780884at2"/>
<gene>
    <name evidence="2" type="ORF">D7V94_18465</name>
</gene>
<dbReference type="GO" id="GO:0008758">
    <property type="term" value="F:UDP-2,3-diacylglucosamine hydrolase activity"/>
    <property type="evidence" value="ECO:0007669"/>
    <property type="project" value="TreeGrafter"/>
</dbReference>
<feature type="domain" description="Calcineurin-like phosphoesterase" evidence="1">
    <location>
        <begin position="48"/>
        <end position="211"/>
    </location>
</feature>
<dbReference type="SUPFAM" id="SSF56300">
    <property type="entry name" value="Metallo-dependent phosphatases"/>
    <property type="match status" value="1"/>
</dbReference>